<organism evidence="4 5">
    <name type="scientific">Rhizoctonia solani</name>
    <dbReference type="NCBI Taxonomy" id="456999"/>
    <lineage>
        <taxon>Eukaryota</taxon>
        <taxon>Fungi</taxon>
        <taxon>Dikarya</taxon>
        <taxon>Basidiomycota</taxon>
        <taxon>Agaricomycotina</taxon>
        <taxon>Agaricomycetes</taxon>
        <taxon>Cantharellales</taxon>
        <taxon>Ceratobasidiaceae</taxon>
        <taxon>Rhizoctonia</taxon>
    </lineage>
</organism>
<dbReference type="PANTHER" id="PTHR19848:SF8">
    <property type="entry name" value="F-BOX AND WD REPEAT DOMAIN CONTAINING 7"/>
    <property type="match status" value="1"/>
</dbReference>
<dbReference type="InterPro" id="IPR019775">
    <property type="entry name" value="WD40_repeat_CS"/>
</dbReference>
<feature type="repeat" description="WD" evidence="3">
    <location>
        <begin position="98"/>
        <end position="139"/>
    </location>
</feature>
<dbReference type="Proteomes" id="UP000663853">
    <property type="component" value="Unassembled WGS sequence"/>
</dbReference>
<dbReference type="InterPro" id="IPR036322">
    <property type="entry name" value="WD40_repeat_dom_sf"/>
</dbReference>
<dbReference type="PROSITE" id="PS50082">
    <property type="entry name" value="WD_REPEATS_2"/>
    <property type="match status" value="2"/>
</dbReference>
<comment type="caution">
    <text evidence="4">The sequence shown here is derived from an EMBL/GenBank/DDBJ whole genome shotgun (WGS) entry which is preliminary data.</text>
</comment>
<dbReference type="PRINTS" id="PR00320">
    <property type="entry name" value="GPROTEINBRPT"/>
</dbReference>
<accession>A0A8H2XAD9</accession>
<evidence type="ECO:0000256" key="2">
    <source>
        <dbReference type="ARBA" id="ARBA00022737"/>
    </source>
</evidence>
<proteinExistence type="predicted"/>
<dbReference type="AlphaFoldDB" id="A0A8H2XAD9"/>
<evidence type="ECO:0000256" key="3">
    <source>
        <dbReference type="PROSITE-ProRule" id="PRU00221"/>
    </source>
</evidence>
<evidence type="ECO:0008006" key="6">
    <source>
        <dbReference type="Google" id="ProtNLM"/>
    </source>
</evidence>
<dbReference type="InterPro" id="IPR001680">
    <property type="entry name" value="WD40_rpt"/>
</dbReference>
<evidence type="ECO:0000313" key="5">
    <source>
        <dbReference type="Proteomes" id="UP000663853"/>
    </source>
</evidence>
<reference evidence="4" key="1">
    <citation type="submission" date="2021-01" db="EMBL/GenBank/DDBJ databases">
        <authorList>
            <person name="Kaushik A."/>
        </authorList>
    </citation>
    <scope>NUCLEOTIDE SEQUENCE</scope>
    <source>
        <strain evidence="4">AG6-10EEA</strain>
    </source>
</reference>
<dbReference type="PROSITE" id="PS50294">
    <property type="entry name" value="WD_REPEATS_REGION"/>
    <property type="match status" value="2"/>
</dbReference>
<dbReference type="Pfam" id="PF00400">
    <property type="entry name" value="WD40"/>
    <property type="match status" value="2"/>
</dbReference>
<dbReference type="SMART" id="SM00320">
    <property type="entry name" value="WD40"/>
    <property type="match status" value="3"/>
</dbReference>
<dbReference type="InterPro" id="IPR015943">
    <property type="entry name" value="WD40/YVTN_repeat-like_dom_sf"/>
</dbReference>
<feature type="repeat" description="WD" evidence="3">
    <location>
        <begin position="141"/>
        <end position="175"/>
    </location>
</feature>
<dbReference type="InterPro" id="IPR020472">
    <property type="entry name" value="WD40_PAC1"/>
</dbReference>
<protein>
    <recommendedName>
        <fullName evidence="6">WD40 repeat-like protein</fullName>
    </recommendedName>
</protein>
<keyword evidence="2" id="KW-0677">Repeat</keyword>
<dbReference type="Gene3D" id="2.130.10.10">
    <property type="entry name" value="YVTN repeat-like/Quinoprotein amine dehydrogenase"/>
    <property type="match status" value="1"/>
</dbReference>
<dbReference type="PROSITE" id="PS00678">
    <property type="entry name" value="WD_REPEATS_1"/>
    <property type="match status" value="1"/>
</dbReference>
<keyword evidence="1 3" id="KW-0853">WD repeat</keyword>
<sequence length="263" mass="28524">MALESSLALGMDPFECGIVQTAVFSPTDLRIFSSSHSCGILIWDSHDGSLVANITRGRPHSTCSSTVSHDLTCHAVFLDDYTVQILSTEATHVVAGPFKGHTDLVTTASFSRDNTRIVTGSKDRTVRVWNIHSGELAHGPFVGHVDEILSVTFSFNGFRVVSYAKDKSIRIWNLQEDILGVDTPVCSGGSPSSPVPSAFESWAFRDDGWATNRDSSLLLWFPTDLASAPSPHTELIITGTGSLIIAEQKLLLGNEWSKCYIPA</sequence>
<evidence type="ECO:0000313" key="4">
    <source>
        <dbReference type="EMBL" id="CAE6421842.1"/>
    </source>
</evidence>
<dbReference type="PANTHER" id="PTHR19848">
    <property type="entry name" value="WD40 REPEAT PROTEIN"/>
    <property type="match status" value="1"/>
</dbReference>
<evidence type="ECO:0000256" key="1">
    <source>
        <dbReference type="ARBA" id="ARBA00022574"/>
    </source>
</evidence>
<gene>
    <name evidence="4" type="ORF">RDB_LOCUS13092</name>
</gene>
<dbReference type="SUPFAM" id="SSF50978">
    <property type="entry name" value="WD40 repeat-like"/>
    <property type="match status" value="1"/>
</dbReference>
<dbReference type="EMBL" id="CAJMXA010000224">
    <property type="protein sequence ID" value="CAE6421842.1"/>
    <property type="molecule type" value="Genomic_DNA"/>
</dbReference>
<name>A0A8H2XAD9_9AGAM</name>